<reference evidence="3" key="1">
    <citation type="journal article" date="2013" name="BMC Microbiol.">
        <title>Taxonomy and evolution of bacteriochlorophyll a-containing members of the OM60/NOR5 clade of marine gammaproteobacteria: description of Luminiphilus syltensis gen. nov., sp. nov., reclassification of Haliea rubra as Pseudohaliea rubra gen. nov., comb. nov., and emendation of Chromatocurvus halotolerans.</title>
        <authorList>
            <person name="Spring S."/>
            <person name="Riedel T."/>
            <person name="Sproer C."/>
            <person name="Yan S."/>
            <person name="Harder J."/>
            <person name="Fuchs B.M."/>
        </authorList>
    </citation>
    <scope>NUCLEOTIDE SEQUENCE [LARGE SCALE GENOMIC DNA]</scope>
    <source>
        <strain evidence="3">NOR51-B</strain>
    </source>
</reference>
<dbReference type="PANTHER" id="PTHR39586">
    <property type="entry name" value="CYTOPLASMIC PROTEIN-RELATED"/>
    <property type="match status" value="1"/>
</dbReference>
<dbReference type="STRING" id="565045.NOR51B_2847"/>
<dbReference type="SUPFAM" id="SSF158452">
    <property type="entry name" value="YqcC-like"/>
    <property type="match status" value="1"/>
</dbReference>
<dbReference type="InterPro" id="IPR023376">
    <property type="entry name" value="YqcC-like_dom"/>
</dbReference>
<evidence type="ECO:0000313" key="2">
    <source>
        <dbReference type="EMBL" id="EED36894.1"/>
    </source>
</evidence>
<dbReference type="Proteomes" id="UP000004699">
    <property type="component" value="Unassembled WGS sequence"/>
</dbReference>
<dbReference type="EMBL" id="DS999411">
    <property type="protein sequence ID" value="EED36894.1"/>
    <property type="molecule type" value="Genomic_DNA"/>
</dbReference>
<accession>B8KSR6</accession>
<dbReference type="OrthoDB" id="8794567at2"/>
<proteinExistence type="predicted"/>
<keyword evidence="3" id="KW-1185">Reference proteome</keyword>
<organism evidence="2 3">
    <name type="scientific">Luminiphilus syltensis NOR5-1B</name>
    <dbReference type="NCBI Taxonomy" id="565045"/>
    <lineage>
        <taxon>Bacteria</taxon>
        <taxon>Pseudomonadati</taxon>
        <taxon>Pseudomonadota</taxon>
        <taxon>Gammaproteobacteria</taxon>
        <taxon>Cellvibrionales</taxon>
        <taxon>Halieaceae</taxon>
        <taxon>Luminiphilus</taxon>
    </lineage>
</organism>
<dbReference type="GO" id="GO:0044010">
    <property type="term" value="P:single-species biofilm formation"/>
    <property type="evidence" value="ECO:0007669"/>
    <property type="project" value="TreeGrafter"/>
</dbReference>
<dbReference type="HOGENOM" id="CLU_130358_0_0_6"/>
<name>B8KSR6_9GAMM</name>
<dbReference type="PANTHER" id="PTHR39586:SF1">
    <property type="entry name" value="CYTOPLASMIC PROTEIN"/>
    <property type="match status" value="1"/>
</dbReference>
<sequence>MTSLDHRLEIAARLIDVEAALRQLRLWDETPPSAEALASAQPFAVDTLDFYQWLQFIFLPTMHGIIERGQAMPDSCAVAPMAEESFNSTSPPVVELIVTLEELDQLITAAP</sequence>
<feature type="domain" description="YqcC-like" evidence="1">
    <location>
        <begin position="10"/>
        <end position="106"/>
    </location>
</feature>
<evidence type="ECO:0000259" key="1">
    <source>
        <dbReference type="Pfam" id="PF04287"/>
    </source>
</evidence>
<gene>
    <name evidence="2" type="ORF">NOR51B_2847</name>
</gene>
<evidence type="ECO:0000313" key="3">
    <source>
        <dbReference type="Proteomes" id="UP000004699"/>
    </source>
</evidence>
<dbReference type="InterPro" id="IPR007384">
    <property type="entry name" value="UCP006257"/>
</dbReference>
<dbReference type="Pfam" id="PF04287">
    <property type="entry name" value="DUF446"/>
    <property type="match status" value="1"/>
</dbReference>
<dbReference type="InterPro" id="IPR036814">
    <property type="entry name" value="YqcC-like_sf"/>
</dbReference>
<dbReference type="PIRSF" id="PIRSF006257">
    <property type="entry name" value="UCP006257"/>
    <property type="match status" value="1"/>
</dbReference>
<dbReference type="Gene3D" id="1.20.1440.40">
    <property type="entry name" value="YqcC-like"/>
    <property type="match status" value="1"/>
</dbReference>
<dbReference type="AlphaFoldDB" id="B8KSR6"/>
<dbReference type="RefSeq" id="WP_009021635.1">
    <property type="nucleotide sequence ID" value="NZ_DS999411.1"/>
</dbReference>
<dbReference type="eggNOG" id="COG3098">
    <property type="taxonomic scope" value="Bacteria"/>
</dbReference>
<protein>
    <submittedName>
        <fullName evidence="2">tRNA pseudouridine synthase C</fullName>
    </submittedName>
</protein>